<dbReference type="Pfam" id="PF12771">
    <property type="entry name" value="SusD-like_2"/>
    <property type="match status" value="1"/>
</dbReference>
<dbReference type="SUPFAM" id="SSF48452">
    <property type="entry name" value="TPR-like"/>
    <property type="match status" value="1"/>
</dbReference>
<dbReference type="GO" id="GO:0009279">
    <property type="term" value="C:cell outer membrane"/>
    <property type="evidence" value="ECO:0007669"/>
    <property type="project" value="UniProtKB-SubCell"/>
</dbReference>
<keyword evidence="3" id="KW-0732">Signal</keyword>
<dbReference type="RefSeq" id="WP_182205419.1">
    <property type="nucleotide sequence ID" value="NZ_JACGLT010000007.1"/>
</dbReference>
<keyword evidence="4" id="KW-0472">Membrane</keyword>
<dbReference type="InterPro" id="IPR012944">
    <property type="entry name" value="SusD_RagB_dom"/>
</dbReference>
<feature type="domain" description="RagB/SusD" evidence="6">
    <location>
        <begin position="265"/>
        <end position="588"/>
    </location>
</feature>
<dbReference type="Pfam" id="PF07980">
    <property type="entry name" value="SusD_RagB"/>
    <property type="match status" value="1"/>
</dbReference>
<dbReference type="Proteomes" id="UP000541857">
    <property type="component" value="Unassembled WGS sequence"/>
</dbReference>
<keyword evidence="8" id="KW-1185">Reference proteome</keyword>
<dbReference type="EMBL" id="JACGLT010000007">
    <property type="protein sequence ID" value="MBA6153111.1"/>
    <property type="molecule type" value="Genomic_DNA"/>
</dbReference>
<keyword evidence="5" id="KW-0998">Cell outer membrane</keyword>
<proteinExistence type="inferred from homology"/>
<organism evidence="7 8">
    <name type="scientific">Gelidibacter maritimus</name>
    <dbReference type="NCBI Taxonomy" id="2761487"/>
    <lineage>
        <taxon>Bacteria</taxon>
        <taxon>Pseudomonadati</taxon>
        <taxon>Bacteroidota</taxon>
        <taxon>Flavobacteriia</taxon>
        <taxon>Flavobacteriales</taxon>
        <taxon>Flavobacteriaceae</taxon>
        <taxon>Gelidibacter</taxon>
    </lineage>
</organism>
<evidence type="ECO:0000259" key="6">
    <source>
        <dbReference type="Pfam" id="PF07980"/>
    </source>
</evidence>
<comment type="similarity">
    <text evidence="2">Belongs to the SusD family.</text>
</comment>
<evidence type="ECO:0000313" key="7">
    <source>
        <dbReference type="EMBL" id="MBA6153111.1"/>
    </source>
</evidence>
<accession>A0A7W2M5Z3</accession>
<reference evidence="7 8" key="1">
    <citation type="submission" date="2020-07" db="EMBL/GenBank/DDBJ databases">
        <title>Bacterium isolated from marine sediment.</title>
        <authorList>
            <person name="Shang D."/>
        </authorList>
    </citation>
    <scope>NUCLEOTIDE SEQUENCE [LARGE SCALE GENOMIC DNA]</scope>
    <source>
        <strain evidence="7 8">F6074</strain>
    </source>
</reference>
<evidence type="ECO:0000313" key="8">
    <source>
        <dbReference type="Proteomes" id="UP000541857"/>
    </source>
</evidence>
<dbReference type="InterPro" id="IPR041662">
    <property type="entry name" value="SusD-like_2"/>
</dbReference>
<evidence type="ECO:0000256" key="4">
    <source>
        <dbReference type="ARBA" id="ARBA00023136"/>
    </source>
</evidence>
<comment type="caution">
    <text evidence="7">The sequence shown here is derived from an EMBL/GenBank/DDBJ whole genome shotgun (WGS) entry which is preliminary data.</text>
</comment>
<comment type="subcellular location">
    <subcellularLocation>
        <location evidence="1">Cell outer membrane</location>
    </subcellularLocation>
</comment>
<dbReference type="Gene3D" id="1.25.40.390">
    <property type="match status" value="1"/>
</dbReference>
<name>A0A7W2M5Z3_9FLAO</name>
<evidence type="ECO:0000256" key="2">
    <source>
        <dbReference type="ARBA" id="ARBA00006275"/>
    </source>
</evidence>
<evidence type="ECO:0000256" key="3">
    <source>
        <dbReference type="ARBA" id="ARBA00022729"/>
    </source>
</evidence>
<protein>
    <submittedName>
        <fullName evidence="7">RagB/SusD family nutrient uptake outer membrane protein</fullName>
    </submittedName>
</protein>
<dbReference type="InterPro" id="IPR011990">
    <property type="entry name" value="TPR-like_helical_dom_sf"/>
</dbReference>
<evidence type="ECO:0000256" key="5">
    <source>
        <dbReference type="ARBA" id="ARBA00023237"/>
    </source>
</evidence>
<evidence type="ECO:0000256" key="1">
    <source>
        <dbReference type="ARBA" id="ARBA00004442"/>
    </source>
</evidence>
<dbReference type="AlphaFoldDB" id="A0A7W2M5Z3"/>
<sequence length="588" mass="66894">MKKIFYIGLVIIAFNSCSKLEQDPVSTVGPEAVFNSESGLKLYSNSFYNVLPSTTSIIRGDNMSDITARKDVPDFFRPGAYGPRQSTGWSWSQLRNINYFIEKNHSQDVSPAIRAHYMGIAKFFRAWFYFDKVKRFGDVPWINKALDVEDDDVLYGNRDSRTLVMDSIIADLDYAIEHVNTVSDDSRSLITSNVAAAFQSRVALFEGTFRKYHTDYNLQDTSNKFLLKAVEAAETVMNQGGFSLNNAGSTPYRNLFTSKSVISSEVILANLYDENLGILHDANWYYTSSTYGDRLNLTRRFVNTYLNSDGTPFSSRAGYRELTFQEEVVNRDHRLSQTIRTPGYERVIGGQSVESPPTFSYTYTGYQPIKWVLDDDTYDSGGHNDNIIPIIRYSEVLLNYAEAKAEMNELTDTDWNNTIGALRRRAGVTGGTTSLPTIVDTYLQREFYPEINDPILLEVRRERGIELALEGFRFYDLVRWAKGELVEKPWNGMYVPSLNTPLDLNQDGQMDVSFYRGTSPNPIQGVTYVDVSDYIRGESNPMQLSNTTSGEIIWLGNIPIEWKDKFYLYPIPEADRLINPNLGQNPGW</sequence>
<gene>
    <name evidence="7" type="ORF">H3Z82_10270</name>
</gene>